<dbReference type="Proteomes" id="UP000830671">
    <property type="component" value="Chromosome 2"/>
</dbReference>
<dbReference type="EMBL" id="CP019474">
    <property type="protein sequence ID" value="UQC79152.1"/>
    <property type="molecule type" value="Genomic_DNA"/>
</dbReference>
<sequence length="754" mass="84198">MRKSVPGSKGGSKSLTMKVGLRNMVMRDRAPMGAIQATRLQMSTRAVLIPEPTHKYNPSCHLRAEDVPGPWDARGSMIISVDGDGSKPAWTNKAASDTHDTQKVKETSCMRLFWGEILERERDHHRNSTLYLKRPSSRQTDDGLSRSTRLLVGHRHQRAKTSSPLTASHERELVHLATAPAGIRGSSPIPLFSRRSEHHILLFRKTTSLHASWKPELAQKTLIELSAEEAPLSFKMFKVAAPWGFHSSDIFAFEQEMKLKAQQRSNIRRQRKLFARNNHKNSFTFRSTQQPGAMASEDWSLAVIPDGIQDSFEVRWLLNFLLSPFLPFAQQSTLINIIIIILIIIYLAGTAGSPYADPDHGIFFARMQQLDSSLNGRRQVMDQSQTWQPFGVADTTDVQSMFAPMPYQYDISPIDGLPLSTSNTLCHGMSTSSPVFTASDPGTSFGSFSSAGAPPTLLDSSSFNSADGSTIITSPSDQFEYANSPFASSSMVPEDFNGIKAAPQSPPPFSEPNSILFFPTPQEQLVEHQQQVESQQAAMSSHGSFRGGKDEPLTQQIMMSRPRKELPEKPRSLRADDSSSSSSRHRASPVRKPVPSMHKTELRPKQPKPCRAQPSTLDLAERSAKDEYLLKAKQEGLTYREIRAKGNFSEAESTLRGRYRTLTKSKEARVRKPEWTDKDVHLLQRAVRKFAKGSDPASTKIPWKQVAEYIQRNGGSYLFGNATCRKKWDELMMGASGHQMGVYGAMDEMVIFDK</sequence>
<feature type="region of interest" description="Disordered" evidence="1">
    <location>
        <begin position="497"/>
        <end position="516"/>
    </location>
</feature>
<dbReference type="AlphaFoldDB" id="A0A9Q8SKP5"/>
<dbReference type="PROSITE" id="PS50090">
    <property type="entry name" value="MYB_LIKE"/>
    <property type="match status" value="1"/>
</dbReference>
<dbReference type="InterPro" id="IPR001005">
    <property type="entry name" value="SANT/Myb"/>
</dbReference>
<dbReference type="RefSeq" id="XP_049140785.1">
    <property type="nucleotide sequence ID" value="XM_049283642.1"/>
</dbReference>
<organism evidence="4 5">
    <name type="scientific">Colletotrichum lupini</name>
    <dbReference type="NCBI Taxonomy" id="145971"/>
    <lineage>
        <taxon>Eukaryota</taxon>
        <taxon>Fungi</taxon>
        <taxon>Dikarya</taxon>
        <taxon>Ascomycota</taxon>
        <taxon>Pezizomycotina</taxon>
        <taxon>Sordariomycetes</taxon>
        <taxon>Hypocreomycetidae</taxon>
        <taxon>Glomerellales</taxon>
        <taxon>Glomerellaceae</taxon>
        <taxon>Colletotrichum</taxon>
        <taxon>Colletotrichum acutatum species complex</taxon>
    </lineage>
</organism>
<evidence type="ECO:0000259" key="3">
    <source>
        <dbReference type="PROSITE" id="PS50090"/>
    </source>
</evidence>
<feature type="domain" description="Myb-like" evidence="3">
    <location>
        <begin position="667"/>
        <end position="732"/>
    </location>
</feature>
<dbReference type="KEGG" id="clup:CLUP02_04631"/>
<evidence type="ECO:0000313" key="5">
    <source>
        <dbReference type="Proteomes" id="UP000830671"/>
    </source>
</evidence>
<keyword evidence="2" id="KW-1133">Transmembrane helix</keyword>
<keyword evidence="5" id="KW-1185">Reference proteome</keyword>
<name>A0A9Q8SKP5_9PEZI</name>
<dbReference type="Gene3D" id="1.10.10.60">
    <property type="entry name" value="Homeodomain-like"/>
    <property type="match status" value="1"/>
</dbReference>
<keyword evidence="2" id="KW-0812">Transmembrane</keyword>
<proteinExistence type="predicted"/>
<keyword evidence="2" id="KW-0472">Membrane</keyword>
<dbReference type="GeneID" id="73338652"/>
<feature type="region of interest" description="Disordered" evidence="1">
    <location>
        <begin position="525"/>
        <end position="615"/>
    </location>
</feature>
<evidence type="ECO:0000256" key="2">
    <source>
        <dbReference type="SAM" id="Phobius"/>
    </source>
</evidence>
<gene>
    <name evidence="4" type="ORF">CLUP02_04631</name>
</gene>
<evidence type="ECO:0000256" key="1">
    <source>
        <dbReference type="SAM" id="MobiDB-lite"/>
    </source>
</evidence>
<accession>A0A9Q8SKP5</accession>
<evidence type="ECO:0000313" key="4">
    <source>
        <dbReference type="EMBL" id="UQC79152.1"/>
    </source>
</evidence>
<feature type="compositionally biased region" description="Basic and acidic residues" evidence="1">
    <location>
        <begin position="562"/>
        <end position="577"/>
    </location>
</feature>
<protein>
    <recommendedName>
        <fullName evidence="3">Myb-like domain-containing protein</fullName>
    </recommendedName>
</protein>
<feature type="transmembrane region" description="Helical" evidence="2">
    <location>
        <begin position="334"/>
        <end position="356"/>
    </location>
</feature>
<feature type="compositionally biased region" description="Low complexity" evidence="1">
    <location>
        <begin position="525"/>
        <end position="536"/>
    </location>
</feature>
<reference evidence="4" key="1">
    <citation type="journal article" date="2021" name="Mol. Plant Microbe Interact.">
        <title>Complete Genome Sequence of the Plant-Pathogenic Fungus Colletotrichum lupini.</title>
        <authorList>
            <person name="Baroncelli R."/>
            <person name="Pensec F."/>
            <person name="Da Lio D."/>
            <person name="Boufleur T."/>
            <person name="Vicente I."/>
            <person name="Sarrocco S."/>
            <person name="Picot A."/>
            <person name="Baraldi E."/>
            <person name="Sukno S."/>
            <person name="Thon M."/>
            <person name="Le Floch G."/>
        </authorList>
    </citation>
    <scope>NUCLEOTIDE SEQUENCE</scope>
    <source>
        <strain evidence="4">IMI 504893</strain>
    </source>
</reference>